<dbReference type="PANTHER" id="PTHR47966">
    <property type="entry name" value="BETA-SITE APP-CLEAVING ENZYME, ISOFORM A-RELATED"/>
    <property type="match status" value="1"/>
</dbReference>
<dbReference type="InterPro" id="IPR033121">
    <property type="entry name" value="PEPTIDASE_A1"/>
</dbReference>
<organism evidence="4 5">
    <name type="scientific">Sungouiella intermedia</name>
    <dbReference type="NCBI Taxonomy" id="45354"/>
    <lineage>
        <taxon>Eukaryota</taxon>
        <taxon>Fungi</taxon>
        <taxon>Dikarya</taxon>
        <taxon>Ascomycota</taxon>
        <taxon>Saccharomycotina</taxon>
        <taxon>Pichiomycetes</taxon>
        <taxon>Metschnikowiaceae</taxon>
        <taxon>Sungouiella</taxon>
    </lineage>
</organism>
<gene>
    <name evidence="4" type="ORF">SAMEA4029009_CIC11G00000000422</name>
</gene>
<sequence>MTFLSSWRADFQIGSEEDNISLDFHFYSNRNYLPMRPVGCNASVTEPNEFANSTTHARNNTCVFSTIYGTRDLTTLKSRYNSSKGSIILTDRLAFGDNVVGDVDLYMVDYGSSVKIAGSLGLGQPNDAYFGYHKNFVQQLHENGVIESSVLSLWLDPGNHSVGLFAFGGIDEAKYSGSLFRFPMLNSYAMKEFSENLEIKMDSFLTSEVSFTQPVGFTLDPGASSSQFPQDYFDAFAKVFDGVLDESIHKYAVDKKYLTLNEIVTFTFGNFDLSVPIASLVEEDLGEVYTTFELSVEASLGLDVLRHAYIAIDYDNYEIALGQSNTDGLDSEKLVSASSNLDFILMASGASDTSLAIEIWQTLIYLARADYYSERNSGTLRGCAALTTPLVGLFGLIAGILMGI</sequence>
<comment type="similarity">
    <text evidence="1">Belongs to the peptidase A1 family.</text>
</comment>
<dbReference type="PANTHER" id="PTHR47966:SF51">
    <property type="entry name" value="BETA-SITE APP-CLEAVING ENZYME, ISOFORM A-RELATED"/>
    <property type="match status" value="1"/>
</dbReference>
<dbReference type="AlphaFoldDB" id="A0A1L0DQY0"/>
<dbReference type="GO" id="GO:0006508">
    <property type="term" value="P:proteolysis"/>
    <property type="evidence" value="ECO:0007669"/>
    <property type="project" value="InterPro"/>
</dbReference>
<dbReference type="InterPro" id="IPR021109">
    <property type="entry name" value="Peptidase_aspartic_dom_sf"/>
</dbReference>
<evidence type="ECO:0000256" key="2">
    <source>
        <dbReference type="ARBA" id="ARBA00023157"/>
    </source>
</evidence>
<proteinExistence type="inferred from homology"/>
<name>A0A1L0DQY0_9ASCO</name>
<evidence type="ECO:0000313" key="4">
    <source>
        <dbReference type="EMBL" id="SGZ59020.1"/>
    </source>
</evidence>
<feature type="domain" description="Peptidase A1" evidence="3">
    <location>
        <begin position="7"/>
        <end position="322"/>
    </location>
</feature>
<dbReference type="PROSITE" id="PS51767">
    <property type="entry name" value="PEPTIDASE_A1"/>
    <property type="match status" value="1"/>
</dbReference>
<dbReference type="SUPFAM" id="SSF50630">
    <property type="entry name" value="Acid proteases"/>
    <property type="match status" value="1"/>
</dbReference>
<evidence type="ECO:0000313" key="5">
    <source>
        <dbReference type="Proteomes" id="UP000182259"/>
    </source>
</evidence>
<dbReference type="EMBL" id="LT635770">
    <property type="protein sequence ID" value="SGZ59020.1"/>
    <property type="molecule type" value="Genomic_DNA"/>
</dbReference>
<dbReference type="Gene3D" id="2.40.70.10">
    <property type="entry name" value="Acid Proteases"/>
    <property type="match status" value="2"/>
</dbReference>
<dbReference type="InterPro" id="IPR001461">
    <property type="entry name" value="Aspartic_peptidase_A1"/>
</dbReference>
<accession>A0A1L0DQY0</accession>
<protein>
    <submittedName>
        <fullName evidence="4">CIC11C00000000422</fullName>
    </submittedName>
</protein>
<evidence type="ECO:0000256" key="1">
    <source>
        <dbReference type="ARBA" id="ARBA00007447"/>
    </source>
</evidence>
<reference evidence="5" key="1">
    <citation type="submission" date="2016-10" db="EMBL/GenBank/DDBJ databases">
        <authorList>
            <person name="Geijer C."/>
            <person name="Jareborg N."/>
            <person name="Dainat J."/>
        </authorList>
    </citation>
    <scope>NUCLEOTIDE SEQUENCE [LARGE SCALE GENOMIC DNA]</scope>
    <source>
        <strain evidence="5">PYCC 4715</strain>
    </source>
</reference>
<evidence type="ECO:0000259" key="3">
    <source>
        <dbReference type="PROSITE" id="PS51767"/>
    </source>
</evidence>
<dbReference type="Pfam" id="PF00026">
    <property type="entry name" value="Asp"/>
    <property type="match status" value="1"/>
</dbReference>
<keyword evidence="2" id="KW-1015">Disulfide bond</keyword>
<dbReference type="GO" id="GO:0004190">
    <property type="term" value="F:aspartic-type endopeptidase activity"/>
    <property type="evidence" value="ECO:0007669"/>
    <property type="project" value="InterPro"/>
</dbReference>
<dbReference type="Proteomes" id="UP000182259">
    <property type="component" value="Chromosome VII"/>
</dbReference>